<dbReference type="EMBL" id="SETE01000002">
    <property type="protein sequence ID" value="RYM35118.1"/>
    <property type="molecule type" value="Genomic_DNA"/>
</dbReference>
<dbReference type="OrthoDB" id="267579at2"/>
<proteinExistence type="predicted"/>
<dbReference type="GO" id="GO:0016788">
    <property type="term" value="F:hydrolase activity, acting on ester bonds"/>
    <property type="evidence" value="ECO:0007669"/>
    <property type="project" value="InterPro"/>
</dbReference>
<dbReference type="GO" id="GO:0046872">
    <property type="term" value="F:metal ion binding"/>
    <property type="evidence" value="ECO:0007669"/>
    <property type="project" value="UniProtKB-KW"/>
</dbReference>
<keyword evidence="6" id="KW-0325">Glycoprotein</keyword>
<keyword evidence="1" id="KW-0540">Nuclease</keyword>
<dbReference type="Gene3D" id="1.10.575.10">
    <property type="entry name" value="P1 Nuclease"/>
    <property type="match status" value="1"/>
</dbReference>
<evidence type="ECO:0000313" key="7">
    <source>
        <dbReference type="EMBL" id="RYM35118.1"/>
    </source>
</evidence>
<gene>
    <name evidence="7" type="ORF">ERX46_07000</name>
</gene>
<evidence type="ECO:0000313" key="8">
    <source>
        <dbReference type="Proteomes" id="UP000293952"/>
    </source>
</evidence>
<dbReference type="InterPro" id="IPR008947">
    <property type="entry name" value="PLipase_C/P1_nuclease_dom_sf"/>
</dbReference>
<accession>A0A4Q4KPS3</accession>
<dbReference type="GO" id="GO:0006308">
    <property type="term" value="P:DNA catabolic process"/>
    <property type="evidence" value="ECO:0007669"/>
    <property type="project" value="InterPro"/>
</dbReference>
<dbReference type="InterPro" id="IPR003154">
    <property type="entry name" value="S1/P1nuclease"/>
</dbReference>
<keyword evidence="2" id="KW-0479">Metal-binding</keyword>
<evidence type="ECO:0000256" key="5">
    <source>
        <dbReference type="ARBA" id="ARBA00023157"/>
    </source>
</evidence>
<comment type="caution">
    <text evidence="7">The sequence shown here is derived from an EMBL/GenBank/DDBJ whole genome shotgun (WGS) entry which is preliminary data.</text>
</comment>
<keyword evidence="3" id="KW-0255">Endonuclease</keyword>
<dbReference type="GO" id="GO:0004519">
    <property type="term" value="F:endonuclease activity"/>
    <property type="evidence" value="ECO:0007669"/>
    <property type="project" value="UniProtKB-KW"/>
</dbReference>
<dbReference type="Proteomes" id="UP000293952">
    <property type="component" value="Unassembled WGS sequence"/>
</dbReference>
<organism evidence="7 8">
    <name type="scientific">Brumimicrobium glaciale</name>
    <dbReference type="NCBI Taxonomy" id="200475"/>
    <lineage>
        <taxon>Bacteria</taxon>
        <taxon>Pseudomonadati</taxon>
        <taxon>Bacteroidota</taxon>
        <taxon>Flavobacteriia</taxon>
        <taxon>Flavobacteriales</taxon>
        <taxon>Crocinitomicaceae</taxon>
        <taxon>Brumimicrobium</taxon>
    </lineage>
</organism>
<keyword evidence="4" id="KW-0378">Hydrolase</keyword>
<sequence>MKHLFSIVLVILSLAISFEGKAWGMLGHRVIGEVASKHLNEATKHKIQSVLGNQTLAEVSNWMDDIKSDKKYDSLKPWHYVTIPNGMKYSETNVNPKGDAISGINFVIEQLKKEGLDPQLEKEYLMILIHLVGDIHQPLHVGNGNDKGGNDVKMSWFGGSSNLHKIWDSEIIDGKKYSYTELTDIINHPTHEELVNWQSDSVDDWAHQCMPFRDGIYEYESGYAWEYKYQYAHWGTMKNQLLKGGVRLAGVLNDIYGNL</sequence>
<keyword evidence="5" id="KW-1015">Disulfide bond</keyword>
<dbReference type="Pfam" id="PF02265">
    <property type="entry name" value="S1-P1_nuclease"/>
    <property type="match status" value="1"/>
</dbReference>
<evidence type="ECO:0000256" key="4">
    <source>
        <dbReference type="ARBA" id="ARBA00022801"/>
    </source>
</evidence>
<dbReference type="PANTHER" id="PTHR33146:SF26">
    <property type="entry name" value="ENDONUCLEASE 4"/>
    <property type="match status" value="1"/>
</dbReference>
<dbReference type="GO" id="GO:0003676">
    <property type="term" value="F:nucleic acid binding"/>
    <property type="evidence" value="ECO:0007669"/>
    <property type="project" value="InterPro"/>
</dbReference>
<dbReference type="RefSeq" id="WP_130093126.1">
    <property type="nucleotide sequence ID" value="NZ_SETE01000002.1"/>
</dbReference>
<evidence type="ECO:0000256" key="3">
    <source>
        <dbReference type="ARBA" id="ARBA00022759"/>
    </source>
</evidence>
<evidence type="ECO:0000256" key="1">
    <source>
        <dbReference type="ARBA" id="ARBA00022722"/>
    </source>
</evidence>
<dbReference type="AlphaFoldDB" id="A0A4Q4KPS3"/>
<dbReference type="SUPFAM" id="SSF48537">
    <property type="entry name" value="Phospholipase C/P1 nuclease"/>
    <property type="match status" value="1"/>
</dbReference>
<protein>
    <submittedName>
        <fullName evidence="7">S1/P1 Nuclease</fullName>
    </submittedName>
</protein>
<evidence type="ECO:0000256" key="6">
    <source>
        <dbReference type="ARBA" id="ARBA00023180"/>
    </source>
</evidence>
<name>A0A4Q4KPS3_9FLAO</name>
<evidence type="ECO:0000256" key="2">
    <source>
        <dbReference type="ARBA" id="ARBA00022723"/>
    </source>
</evidence>
<dbReference type="PANTHER" id="PTHR33146">
    <property type="entry name" value="ENDONUCLEASE 4"/>
    <property type="match status" value="1"/>
</dbReference>
<reference evidence="7 8" key="1">
    <citation type="submission" date="2019-02" db="EMBL/GenBank/DDBJ databases">
        <title>Genome sequence of the sea-ice species Brumimicrobium glaciale.</title>
        <authorList>
            <person name="Bowman J.P."/>
        </authorList>
    </citation>
    <scope>NUCLEOTIDE SEQUENCE [LARGE SCALE GENOMIC DNA]</scope>
    <source>
        <strain evidence="7 8">IC156</strain>
    </source>
</reference>
<keyword evidence="8" id="KW-1185">Reference proteome</keyword>
<dbReference type="CDD" id="cd11010">
    <property type="entry name" value="S1-P1_nuclease"/>
    <property type="match status" value="1"/>
</dbReference>